<comment type="caution">
    <text evidence="2">The sequence shown here is derived from an EMBL/GenBank/DDBJ whole genome shotgun (WGS) entry which is preliminary data.</text>
</comment>
<gene>
    <name evidence="2" type="ORF">ACG02S_18135</name>
</gene>
<keyword evidence="1" id="KW-1133">Transmembrane helix</keyword>
<evidence type="ECO:0000313" key="3">
    <source>
        <dbReference type="Proteomes" id="UP001606300"/>
    </source>
</evidence>
<keyword evidence="1" id="KW-0812">Transmembrane</keyword>
<sequence>MTAKFLRGFIPFTVSTGLFFVLWGLKITDATFSLIFAFLLEIVLLCHIALQRVDAVHASLGDIAAVRGLAEVPTHIRNATRLESRFNPAIADCLVRDFANQVGQMGRGLQRLSPDRFMLVAATIYGRLREGDTLIATSYFAGGDYWKERYGKEYMQLNRDAHARGARIERIFVLRDEGHRAEKLPILKSQSEFVSVYTCMLDNQALNEEEHRDFFVINDDMAAEFHFSPNQVLLGVDLITDKLDVQRLKTIILRIRNTAATPFKSNE</sequence>
<accession>A0ABW7ET19</accession>
<reference evidence="2 3" key="1">
    <citation type="submission" date="2024-09" db="EMBL/GenBank/DDBJ databases">
        <title>Novel species of the genus Pelomonas and Roseateles isolated from streams.</title>
        <authorList>
            <person name="Lu H."/>
        </authorList>
    </citation>
    <scope>NUCLEOTIDE SEQUENCE [LARGE SCALE GENOMIC DNA]</scope>
    <source>
        <strain evidence="2 3">DC23W</strain>
    </source>
</reference>
<dbReference type="Proteomes" id="UP001606300">
    <property type="component" value="Unassembled WGS sequence"/>
</dbReference>
<keyword evidence="3" id="KW-1185">Reference proteome</keyword>
<protein>
    <submittedName>
        <fullName evidence="2">Uncharacterized protein</fullName>
    </submittedName>
</protein>
<evidence type="ECO:0000313" key="2">
    <source>
        <dbReference type="EMBL" id="MFG6415818.1"/>
    </source>
</evidence>
<proteinExistence type="predicted"/>
<dbReference type="RefSeq" id="WP_394471882.1">
    <property type="nucleotide sequence ID" value="NZ_JBIGHY010000006.1"/>
</dbReference>
<dbReference type="EMBL" id="JBIGHY010000006">
    <property type="protein sequence ID" value="MFG6415818.1"/>
    <property type="molecule type" value="Genomic_DNA"/>
</dbReference>
<feature type="transmembrane region" description="Helical" evidence="1">
    <location>
        <begin position="32"/>
        <end position="50"/>
    </location>
</feature>
<evidence type="ECO:0000256" key="1">
    <source>
        <dbReference type="SAM" id="Phobius"/>
    </source>
</evidence>
<name>A0ABW7ET19_9BURK</name>
<feature type="transmembrane region" description="Helical" evidence="1">
    <location>
        <begin position="6"/>
        <end position="25"/>
    </location>
</feature>
<organism evidence="2 3">
    <name type="scientific">Pelomonas dachongensis</name>
    <dbReference type="NCBI Taxonomy" id="3299029"/>
    <lineage>
        <taxon>Bacteria</taxon>
        <taxon>Pseudomonadati</taxon>
        <taxon>Pseudomonadota</taxon>
        <taxon>Betaproteobacteria</taxon>
        <taxon>Burkholderiales</taxon>
        <taxon>Sphaerotilaceae</taxon>
        <taxon>Roseateles</taxon>
    </lineage>
</organism>
<keyword evidence="1" id="KW-0472">Membrane</keyword>